<sequence length="109" mass="12509">MPDWGIPLMLMLMDNHPTPNGKSTFFYSLKKERVRKGVKWQDLNVRLEAHWVNGGNRIVPNKDKKASFLLTIPFAKSVIDEILSKENLSWCSKNSLPILHSFSIRALTT</sequence>
<accession>A0A8S7IBS9</accession>
<name>A0A8S7IBS9_ECOLX</name>
<evidence type="ECO:0000313" key="1">
    <source>
        <dbReference type="EMBL" id="EFC2249439.1"/>
    </source>
</evidence>
<gene>
    <name evidence="1" type="ORF">E5H86_27575</name>
</gene>
<reference evidence="1 2" key="1">
    <citation type="submission" date="2019-04" db="EMBL/GenBank/DDBJ databases">
        <authorList>
            <consortium name="NARMS: The National Antimicrobial Resistance Monitoring System"/>
        </authorList>
    </citation>
    <scope>NUCLEOTIDE SEQUENCE [LARGE SCALE GENOMIC DNA]</scope>
    <source>
        <strain evidence="1 2">FSIS11919500</strain>
    </source>
</reference>
<dbReference type="Proteomes" id="UP000531916">
    <property type="component" value="Unassembled WGS sequence"/>
</dbReference>
<organism evidence="1 2">
    <name type="scientific">Escherichia coli</name>
    <dbReference type="NCBI Taxonomy" id="562"/>
    <lineage>
        <taxon>Bacteria</taxon>
        <taxon>Pseudomonadati</taxon>
        <taxon>Pseudomonadota</taxon>
        <taxon>Gammaproteobacteria</taxon>
        <taxon>Enterobacterales</taxon>
        <taxon>Enterobacteriaceae</taxon>
        <taxon>Escherichia</taxon>
    </lineage>
</organism>
<dbReference type="EMBL" id="AASEPP010000099">
    <property type="protein sequence ID" value="EFC2249439.1"/>
    <property type="molecule type" value="Genomic_DNA"/>
</dbReference>
<proteinExistence type="predicted"/>
<protein>
    <submittedName>
        <fullName evidence="1">Uncharacterized protein</fullName>
    </submittedName>
</protein>
<dbReference type="AlphaFoldDB" id="A0A8S7IBS9"/>
<comment type="caution">
    <text evidence="1">The sequence shown here is derived from an EMBL/GenBank/DDBJ whole genome shotgun (WGS) entry which is preliminary data.</text>
</comment>
<evidence type="ECO:0000313" key="2">
    <source>
        <dbReference type="Proteomes" id="UP000531916"/>
    </source>
</evidence>